<feature type="region of interest" description="Disordered" evidence="5">
    <location>
        <begin position="59"/>
        <end position="84"/>
    </location>
</feature>
<dbReference type="Gene3D" id="3.30.40.10">
    <property type="entry name" value="Zinc/RING finger domain, C3HC4 (zinc finger)"/>
    <property type="match status" value="1"/>
</dbReference>
<keyword evidence="3" id="KW-0862">Zinc</keyword>
<evidence type="ECO:0000256" key="4">
    <source>
        <dbReference type="SAM" id="Coils"/>
    </source>
</evidence>
<dbReference type="OMA" id="CMLADSR"/>
<keyword evidence="2" id="KW-0863">Zinc-finger</keyword>
<reference evidence="6" key="1">
    <citation type="submission" date="2021-01" db="UniProtKB">
        <authorList>
            <consortium name="EnsemblPlants"/>
        </authorList>
    </citation>
    <scope>IDENTIFICATION</scope>
</reference>
<dbReference type="GO" id="GO:0004842">
    <property type="term" value="F:ubiquitin-protein transferase activity"/>
    <property type="evidence" value="ECO:0007669"/>
    <property type="project" value="TreeGrafter"/>
</dbReference>
<evidence type="ECO:0000256" key="5">
    <source>
        <dbReference type="SAM" id="MobiDB-lite"/>
    </source>
</evidence>
<dbReference type="Gramene" id="Kaladp0808s0025.1.v1.1">
    <property type="protein sequence ID" value="Kaladp0808s0025.1.v1.1"/>
    <property type="gene ID" value="Kaladp0808s0025.v1.1"/>
</dbReference>
<dbReference type="Proteomes" id="UP000594263">
    <property type="component" value="Unplaced"/>
</dbReference>
<dbReference type="GO" id="GO:0008270">
    <property type="term" value="F:zinc ion binding"/>
    <property type="evidence" value="ECO:0007669"/>
    <property type="project" value="UniProtKB-KW"/>
</dbReference>
<organism evidence="6 7">
    <name type="scientific">Kalanchoe fedtschenkoi</name>
    <name type="common">Lavender scallops</name>
    <name type="synonym">South American air plant</name>
    <dbReference type="NCBI Taxonomy" id="63787"/>
    <lineage>
        <taxon>Eukaryota</taxon>
        <taxon>Viridiplantae</taxon>
        <taxon>Streptophyta</taxon>
        <taxon>Embryophyta</taxon>
        <taxon>Tracheophyta</taxon>
        <taxon>Spermatophyta</taxon>
        <taxon>Magnoliopsida</taxon>
        <taxon>eudicotyledons</taxon>
        <taxon>Gunneridae</taxon>
        <taxon>Pentapetalae</taxon>
        <taxon>Saxifragales</taxon>
        <taxon>Crassulaceae</taxon>
        <taxon>Kalanchoe</taxon>
    </lineage>
</organism>
<dbReference type="EnsemblPlants" id="Kaladp0808s0025.1.v1.1">
    <property type="protein sequence ID" value="Kaladp0808s0025.1.v1.1"/>
    <property type="gene ID" value="Kaladp0808s0025.v1.1"/>
</dbReference>
<name>A0A7N0VGV4_KALFE</name>
<feature type="coiled-coil region" evidence="4">
    <location>
        <begin position="195"/>
        <end position="250"/>
    </location>
</feature>
<sequence>MAVQAQYPSNVLFLNRNLQEPNKATNLSIQDQTGEVCLDPIQSSPVMLFNSNNNIANVNSNSNVRNSRKRGRDTSSGLTTAPVDSFSAFPPQQLNISHMPLNNHNLQLHHLPQNMLVSTGLKLFSDHNRQQINPDPNPYPSLSDHINHQMKQQQDEIDQLLLFQGEQLRRALAEKRQRQYRALLTAAEESVVRRVREKQAEVEKAVQHNALLEAQAAQLSMEAQVWQAKARAQEATAASLQAQLQQAMINGGRRGGDGVVEGQADDAESVYIDPDRVVVAEADSFGPVCKGCCRRPASVVVLPCRHLSVCAACDGAVAACPYCFTMKTSSVEVFLP</sequence>
<accession>A0A7N0VGV4</accession>
<evidence type="ECO:0000256" key="3">
    <source>
        <dbReference type="ARBA" id="ARBA00022833"/>
    </source>
</evidence>
<evidence type="ECO:0008006" key="8">
    <source>
        <dbReference type="Google" id="ProtNLM"/>
    </source>
</evidence>
<dbReference type="FunFam" id="3.30.40.10:FF:000239">
    <property type="entry name" value="probable BOI-related E3 ubiquitin-protein ligase 2"/>
    <property type="match status" value="1"/>
</dbReference>
<evidence type="ECO:0000313" key="7">
    <source>
        <dbReference type="Proteomes" id="UP000594263"/>
    </source>
</evidence>
<keyword evidence="1" id="KW-0479">Metal-binding</keyword>
<dbReference type="InterPro" id="IPR013083">
    <property type="entry name" value="Znf_RING/FYVE/PHD"/>
</dbReference>
<dbReference type="PIRSF" id="PIRSF036836">
    <property type="entry name" value="RNase_bind_SBP1"/>
    <property type="match status" value="1"/>
</dbReference>
<dbReference type="Pfam" id="PF13920">
    <property type="entry name" value="zf-C3HC4_3"/>
    <property type="match status" value="1"/>
</dbReference>
<evidence type="ECO:0000256" key="1">
    <source>
        <dbReference type="ARBA" id="ARBA00022723"/>
    </source>
</evidence>
<dbReference type="AlphaFoldDB" id="A0A7N0VGV4"/>
<protein>
    <recommendedName>
        <fullName evidence="8">RING-type domain-containing protein</fullName>
    </recommendedName>
</protein>
<dbReference type="PANTHER" id="PTHR42647:SF5">
    <property type="entry name" value="SBP (S-RIBONUCLEASE BINDING PROTEIN) FAMILY PROTEIN"/>
    <property type="match status" value="1"/>
</dbReference>
<dbReference type="PANTHER" id="PTHR42647">
    <property type="entry name" value="SBP (S-RIBONUCLEASE BINDING PROTEIN) FAMILY PROTEIN"/>
    <property type="match status" value="1"/>
</dbReference>
<proteinExistence type="predicted"/>
<keyword evidence="4" id="KW-0175">Coiled coil</keyword>
<keyword evidence="7" id="KW-1185">Reference proteome</keyword>
<evidence type="ECO:0000256" key="2">
    <source>
        <dbReference type="ARBA" id="ARBA00022771"/>
    </source>
</evidence>
<evidence type="ECO:0000313" key="6">
    <source>
        <dbReference type="EnsemblPlants" id="Kaladp0808s0025.1.v1.1"/>
    </source>
</evidence>